<feature type="domain" description="RRM" evidence="5">
    <location>
        <begin position="273"/>
        <end position="348"/>
    </location>
</feature>
<dbReference type="InterPro" id="IPR012677">
    <property type="entry name" value="Nucleotide-bd_a/b_plait_sf"/>
</dbReference>
<dbReference type="Proteomes" id="UP000716291">
    <property type="component" value="Unassembled WGS sequence"/>
</dbReference>
<evidence type="ECO:0008006" key="9">
    <source>
        <dbReference type="Google" id="ProtNLM"/>
    </source>
</evidence>
<evidence type="ECO:0000256" key="4">
    <source>
        <dbReference type="SAM" id="MobiDB-lite"/>
    </source>
</evidence>
<evidence type="ECO:0000256" key="2">
    <source>
        <dbReference type="PROSITE-ProRule" id="PRU00176"/>
    </source>
</evidence>
<sequence length="923" mass="102939">MTSSGADSSSSPTKIDSTVSFSTSETPATNYLAKKWHRKLINEEQPLMRRPRSETIPTQQQHQLFHSSSSDAMPTLRNAPGSASVAPPFGSGIFNTITPWSDMSQTQTTADQQLLREDHHIASTFASLNLDEDRDNTRRTIHTSHSYSSLQLFAENQNDVQIKRPPSVMDLRFQGNRPRAMSAVDRHQPQETYPFQNIWRPSVEDNRRPFLRNSTSSADLLEAMTRQRKVATGAASASPVIYDENYTNWENMASFETDLVDLSLSSSGQAPSRSLWIGQLDPTITKNELNNLFSKFGTIESIRILPDRECAFINYFGVEEALRARDALVSKMGCQLGNTTVKVGFGKLEAVLPLGVENTQEPTRALWIGNIPNNTTQTILGTIFSTFGAIESIRLLPHKNCAFVNFFNSEDAVRAKRALHNREIMGPGTGIVKIGFAKVPLLKAAEDESFVAEPKEQQQEMVMYMMNEMMNDPNMISAIIAERKMIMQDFGEDEKDGPMFQVLHLPEQYFHTIPAAPELGQSRKVDISKLRDIKKRMDTGHISVKELEVIAMECFDELVELCSDYIGNTVIQRLFERCSEMTKSIMLERVAPYLGSIGVHKNGTWAAQKIIDTAKLPTQINLICESIKPYVPALLLDKFGNYVVQCCLTLGPSQNQFIFDAIVDSCWEIAQGRFGARAVRATLECPHVTKRQQKYVAASLVQHALLLSTNANGALLLIWLLDTSGIPGRYRVLAPRLLPHLAHLCTHKLASLTVLKLINQRQEPDARNIILDALFFTPQSTEVIEEILHDQIHGVSLVQKILSSSYIELRERQRIAERVRQILQKLKLQHVQGYKRLIEEINMVMVDSVPGASLGAGIPSQFSISPSLAAAMHAKYLAVSQCLGQEDSLDQPQSTAAMMTNFYAAAAAAAIATNSNTEEKEAE</sequence>
<dbReference type="InterPro" id="IPR052645">
    <property type="entry name" value="Pumilio_domain_protein"/>
</dbReference>
<dbReference type="SUPFAM" id="SSF48371">
    <property type="entry name" value="ARM repeat"/>
    <property type="match status" value="1"/>
</dbReference>
<dbReference type="Pfam" id="PF00806">
    <property type="entry name" value="PUF"/>
    <property type="match status" value="2"/>
</dbReference>
<feature type="compositionally biased region" description="Low complexity" evidence="4">
    <location>
        <begin position="1"/>
        <end position="11"/>
    </location>
</feature>
<evidence type="ECO:0000256" key="3">
    <source>
        <dbReference type="PROSITE-ProRule" id="PRU00317"/>
    </source>
</evidence>
<keyword evidence="8" id="KW-1185">Reference proteome</keyword>
<reference evidence="7" key="1">
    <citation type="journal article" date="2020" name="Microb. Genom.">
        <title>Genetic diversity of clinical and environmental Mucorales isolates obtained from an investigation of mucormycosis cases among solid organ transplant recipients.</title>
        <authorList>
            <person name="Nguyen M.H."/>
            <person name="Kaul D."/>
            <person name="Muto C."/>
            <person name="Cheng S.J."/>
            <person name="Richter R.A."/>
            <person name="Bruno V.M."/>
            <person name="Liu G."/>
            <person name="Beyhan S."/>
            <person name="Sundermann A.J."/>
            <person name="Mounaud S."/>
            <person name="Pasculle A.W."/>
            <person name="Nierman W.C."/>
            <person name="Driscoll E."/>
            <person name="Cumbie R."/>
            <person name="Clancy C.J."/>
            <person name="Dupont C.L."/>
        </authorList>
    </citation>
    <scope>NUCLEOTIDE SEQUENCE</scope>
    <source>
        <strain evidence="7">GL11</strain>
    </source>
</reference>
<dbReference type="InterPro" id="IPR011989">
    <property type="entry name" value="ARM-like"/>
</dbReference>
<evidence type="ECO:0000313" key="8">
    <source>
        <dbReference type="Proteomes" id="UP000716291"/>
    </source>
</evidence>
<dbReference type="AlphaFoldDB" id="A0A9P7BPE8"/>
<feature type="repeat" description="Pumilio" evidence="3">
    <location>
        <begin position="626"/>
        <end position="664"/>
    </location>
</feature>
<dbReference type="OrthoDB" id="2017782at2759"/>
<dbReference type="Gene3D" id="1.25.10.10">
    <property type="entry name" value="Leucine-rich Repeat Variant"/>
    <property type="match status" value="1"/>
</dbReference>
<evidence type="ECO:0000256" key="1">
    <source>
        <dbReference type="ARBA" id="ARBA00022737"/>
    </source>
</evidence>
<organism evidence="7 8">
    <name type="scientific">Rhizopus oryzae</name>
    <name type="common">Mucormycosis agent</name>
    <name type="synonym">Rhizopus arrhizus var. delemar</name>
    <dbReference type="NCBI Taxonomy" id="64495"/>
    <lineage>
        <taxon>Eukaryota</taxon>
        <taxon>Fungi</taxon>
        <taxon>Fungi incertae sedis</taxon>
        <taxon>Mucoromycota</taxon>
        <taxon>Mucoromycotina</taxon>
        <taxon>Mucoromycetes</taxon>
        <taxon>Mucorales</taxon>
        <taxon>Mucorineae</taxon>
        <taxon>Rhizopodaceae</taxon>
        <taxon>Rhizopus</taxon>
    </lineage>
</organism>
<dbReference type="Pfam" id="PF00076">
    <property type="entry name" value="RRM_1"/>
    <property type="match status" value="2"/>
</dbReference>
<dbReference type="InterPro" id="IPR035979">
    <property type="entry name" value="RBD_domain_sf"/>
</dbReference>
<dbReference type="SMART" id="SM00025">
    <property type="entry name" value="Pumilio"/>
    <property type="match status" value="6"/>
</dbReference>
<keyword evidence="2" id="KW-0694">RNA-binding</keyword>
<feature type="region of interest" description="Disordered" evidence="4">
    <location>
        <begin position="45"/>
        <end position="90"/>
    </location>
</feature>
<comment type="caution">
    <text evidence="7">The sequence shown here is derived from an EMBL/GenBank/DDBJ whole genome shotgun (WGS) entry which is preliminary data.</text>
</comment>
<dbReference type="InterPro" id="IPR033133">
    <property type="entry name" value="PUM-HD"/>
</dbReference>
<dbReference type="PANTHER" id="PTHR47093:SF1">
    <property type="entry name" value="PROTEIN JSN1-RELATED"/>
    <property type="match status" value="1"/>
</dbReference>
<dbReference type="InterPro" id="IPR000504">
    <property type="entry name" value="RRM_dom"/>
</dbReference>
<feature type="domain" description="PUM-HD" evidence="6">
    <location>
        <begin position="486"/>
        <end position="845"/>
    </location>
</feature>
<dbReference type="PANTHER" id="PTHR47093">
    <property type="entry name" value="PROTEIN JSN1-RELATED"/>
    <property type="match status" value="1"/>
</dbReference>
<proteinExistence type="predicted"/>
<dbReference type="Gene3D" id="3.30.70.330">
    <property type="match status" value="2"/>
</dbReference>
<dbReference type="SMART" id="SM00360">
    <property type="entry name" value="RRM"/>
    <property type="match status" value="2"/>
</dbReference>
<feature type="repeat" description="Pumilio" evidence="3">
    <location>
        <begin position="551"/>
        <end position="588"/>
    </location>
</feature>
<evidence type="ECO:0000259" key="5">
    <source>
        <dbReference type="PROSITE" id="PS50102"/>
    </source>
</evidence>
<dbReference type="PROSITE" id="PS50302">
    <property type="entry name" value="PUM"/>
    <property type="match status" value="2"/>
</dbReference>
<dbReference type="CDD" id="cd00590">
    <property type="entry name" value="RRM_SF"/>
    <property type="match status" value="1"/>
</dbReference>
<feature type="domain" description="RRM" evidence="5">
    <location>
        <begin position="364"/>
        <end position="439"/>
    </location>
</feature>
<name>A0A9P7BPE8_RHIOR</name>
<dbReference type="InterPro" id="IPR001313">
    <property type="entry name" value="Pumilio_RNA-bd_rpt"/>
</dbReference>
<keyword evidence="1" id="KW-0677">Repeat</keyword>
<feature type="compositionally biased region" description="Low complexity" evidence="4">
    <location>
        <begin position="59"/>
        <end position="70"/>
    </location>
</feature>
<dbReference type="PROSITE" id="PS50303">
    <property type="entry name" value="PUM_HD"/>
    <property type="match status" value="1"/>
</dbReference>
<dbReference type="GO" id="GO:0000288">
    <property type="term" value="P:nuclear-transcribed mRNA catabolic process, deadenylation-dependent decay"/>
    <property type="evidence" value="ECO:0007669"/>
    <property type="project" value="TreeGrafter"/>
</dbReference>
<dbReference type="GO" id="GO:0003723">
    <property type="term" value="F:RNA binding"/>
    <property type="evidence" value="ECO:0007669"/>
    <property type="project" value="UniProtKB-UniRule"/>
</dbReference>
<dbReference type="SUPFAM" id="SSF54928">
    <property type="entry name" value="RNA-binding domain, RBD"/>
    <property type="match status" value="2"/>
</dbReference>
<evidence type="ECO:0000313" key="7">
    <source>
        <dbReference type="EMBL" id="KAG1304277.1"/>
    </source>
</evidence>
<gene>
    <name evidence="7" type="ORF">G6F64_009343</name>
</gene>
<feature type="compositionally biased region" description="Polar residues" evidence="4">
    <location>
        <begin position="12"/>
        <end position="26"/>
    </location>
</feature>
<dbReference type="InterPro" id="IPR016024">
    <property type="entry name" value="ARM-type_fold"/>
</dbReference>
<dbReference type="EMBL" id="JAANQT010001684">
    <property type="protein sequence ID" value="KAG1304277.1"/>
    <property type="molecule type" value="Genomic_DNA"/>
</dbReference>
<protein>
    <recommendedName>
        <fullName evidence="9">ARM repeat-containing protein</fullName>
    </recommendedName>
</protein>
<feature type="region of interest" description="Disordered" evidence="4">
    <location>
        <begin position="1"/>
        <end position="26"/>
    </location>
</feature>
<evidence type="ECO:0000259" key="6">
    <source>
        <dbReference type="PROSITE" id="PS50303"/>
    </source>
</evidence>
<dbReference type="PROSITE" id="PS50102">
    <property type="entry name" value="RRM"/>
    <property type="match status" value="2"/>
</dbReference>
<accession>A0A9P7BPE8</accession>